<dbReference type="AlphaFoldDB" id="A0A1M4UXR0"/>
<dbReference type="SUPFAM" id="SSF52266">
    <property type="entry name" value="SGNH hydrolase"/>
    <property type="match status" value="1"/>
</dbReference>
<name>A0A1M4UXR0_9FLAO</name>
<evidence type="ECO:0000313" key="4">
    <source>
        <dbReference type="Proteomes" id="UP000184518"/>
    </source>
</evidence>
<gene>
    <name evidence="3" type="ORF">SAMN05443633_101622</name>
</gene>
<accession>A0A1M4UXR0</accession>
<dbReference type="GO" id="GO:0016788">
    <property type="term" value="F:hydrolase activity, acting on ester bonds"/>
    <property type="evidence" value="ECO:0007669"/>
    <property type="project" value="UniProtKB-ARBA"/>
</dbReference>
<feature type="domain" description="Sialate O-acetylesterase" evidence="2">
    <location>
        <begin position="57"/>
        <end position="327"/>
    </location>
</feature>
<dbReference type="STRING" id="1416778.SAMN05443633_101622"/>
<dbReference type="PANTHER" id="PTHR31988:SF19">
    <property type="entry name" value="9-O-ACETYL-N-ACETYLNEURAMINIC ACID DEACETYLASE-RELATED"/>
    <property type="match status" value="1"/>
</dbReference>
<keyword evidence="4" id="KW-1185">Reference proteome</keyword>
<proteinExistence type="predicted"/>
<dbReference type="InterPro" id="IPR052940">
    <property type="entry name" value="Carb_Esterase_6"/>
</dbReference>
<dbReference type="Gene3D" id="3.40.50.1110">
    <property type="entry name" value="SGNH hydrolase"/>
    <property type="match status" value="1"/>
</dbReference>
<dbReference type="Proteomes" id="UP000184518">
    <property type="component" value="Unassembled WGS sequence"/>
</dbReference>
<dbReference type="Pfam" id="PF03629">
    <property type="entry name" value="SASA"/>
    <property type="match status" value="1"/>
</dbReference>
<evidence type="ECO:0000256" key="1">
    <source>
        <dbReference type="ARBA" id="ARBA00022801"/>
    </source>
</evidence>
<dbReference type="PANTHER" id="PTHR31988">
    <property type="entry name" value="ESTERASE, PUTATIVE (DUF303)-RELATED"/>
    <property type="match status" value="1"/>
</dbReference>
<evidence type="ECO:0000259" key="2">
    <source>
        <dbReference type="Pfam" id="PF03629"/>
    </source>
</evidence>
<sequence length="338" mass="38262">MLQAILSLNQFLNLKYRGIRFLENIFQTTFDQIFKMRNLKVLFLLLIPTLFYTQKIRVFILAGQSNMNGFGFNKDLPNDLKALKDVYIFQGNSVPDGDMNGGIGKWDVLKPGNGTGFKTDGKTNTLSDRFGLELSFAKKMKELFPNDRIALIKYAREGTSIDSAARAGFGCWDSDFNGKNGVNQYDNFLKTVKNALSETDIDRNGKKDQIIPSGILWMQGEGDASYDEAIANRYYDHLKTLMNQMRATLLTDDLPVVIGKISDSGKDKSGKVWKMGELVQYAQEKFVRGDKNAAIVRSTKNYGYGDDPWHYNSAGYIDMGQKFAEEVFRLIINFENKP</sequence>
<organism evidence="3 4">
    <name type="scientific">Chryseobacterium arachidis</name>
    <dbReference type="NCBI Taxonomy" id="1416778"/>
    <lineage>
        <taxon>Bacteria</taxon>
        <taxon>Pseudomonadati</taxon>
        <taxon>Bacteroidota</taxon>
        <taxon>Flavobacteriia</taxon>
        <taxon>Flavobacteriales</taxon>
        <taxon>Weeksellaceae</taxon>
        <taxon>Chryseobacterium group</taxon>
        <taxon>Chryseobacterium</taxon>
    </lineage>
</organism>
<reference evidence="4" key="1">
    <citation type="submission" date="2016-11" db="EMBL/GenBank/DDBJ databases">
        <authorList>
            <person name="Varghese N."/>
            <person name="Submissions S."/>
        </authorList>
    </citation>
    <scope>NUCLEOTIDE SEQUENCE [LARGE SCALE GENOMIC DNA]</scope>
    <source>
        <strain evidence="4">DSM 27619</strain>
    </source>
</reference>
<dbReference type="InterPro" id="IPR036514">
    <property type="entry name" value="SGNH_hydro_sf"/>
</dbReference>
<protein>
    <recommendedName>
        <fullName evidence="2">Sialate O-acetylesterase domain-containing protein</fullName>
    </recommendedName>
</protein>
<dbReference type="InterPro" id="IPR005181">
    <property type="entry name" value="SASA"/>
</dbReference>
<keyword evidence="1" id="KW-0378">Hydrolase</keyword>
<evidence type="ECO:0000313" key="3">
    <source>
        <dbReference type="EMBL" id="SHE61514.1"/>
    </source>
</evidence>
<dbReference type="EMBL" id="FQUT01000001">
    <property type="protein sequence ID" value="SHE61514.1"/>
    <property type="molecule type" value="Genomic_DNA"/>
</dbReference>